<dbReference type="SUPFAM" id="SSF46689">
    <property type="entry name" value="Homeodomain-like"/>
    <property type="match status" value="2"/>
</dbReference>
<dbReference type="InterPro" id="IPR009057">
    <property type="entry name" value="Homeodomain-like_sf"/>
</dbReference>
<dbReference type="GO" id="GO:0003700">
    <property type="term" value="F:DNA-binding transcription factor activity"/>
    <property type="evidence" value="ECO:0007669"/>
    <property type="project" value="InterPro"/>
</dbReference>
<reference evidence="5 6" key="1">
    <citation type="journal article" date="2013" name="Nat. Commun.">
        <title>Genome sequence and functional genomic analysis of the oil-degrading bacterium Oleispira antarctica.</title>
        <authorList>
            <person name="Kube M."/>
            <person name="Chernikova T.N."/>
            <person name="Al-Ramahi Y."/>
            <person name="Beloqui A."/>
            <person name="Lopez-Cortez N."/>
            <person name="Guazzaroni M.E."/>
            <person name="Heipieper H.J."/>
            <person name="Klages S."/>
            <person name="Kotsyurbenko O.R."/>
            <person name="Langer I."/>
            <person name="Nechitaylo T.Y."/>
            <person name="Lunsdorf H."/>
            <person name="Fernandez M."/>
            <person name="Juarez S."/>
            <person name="Ciordia S."/>
            <person name="Singer A."/>
            <person name="Kagan O."/>
            <person name="Egorova O."/>
            <person name="Petit P.A."/>
            <person name="Stogios P."/>
            <person name="Kim Y."/>
            <person name="Tchigvintsev A."/>
            <person name="Flick R."/>
            <person name="Denaro R."/>
            <person name="Genovese M."/>
            <person name="Albar J.P."/>
            <person name="Reva O.N."/>
            <person name="Martinez-Gomariz M."/>
            <person name="Tran H."/>
            <person name="Ferrer M."/>
            <person name="Savchenko A."/>
            <person name="Yakunin A.F."/>
            <person name="Yakimov M.M."/>
            <person name="Golyshina O.V."/>
            <person name="Reinhardt R."/>
            <person name="Golyshin P.N."/>
        </authorList>
    </citation>
    <scope>NUCLEOTIDE SEQUENCE [LARGE SCALE GENOMIC DNA]</scope>
</reference>
<evidence type="ECO:0000313" key="6">
    <source>
        <dbReference type="Proteomes" id="UP000032749"/>
    </source>
</evidence>
<keyword evidence="3" id="KW-0804">Transcription</keyword>
<keyword evidence="2" id="KW-0238">DNA-binding</keyword>
<dbReference type="Pfam" id="PF12833">
    <property type="entry name" value="HTH_18"/>
    <property type="match status" value="1"/>
</dbReference>
<dbReference type="PANTHER" id="PTHR46796">
    <property type="entry name" value="HTH-TYPE TRANSCRIPTIONAL ACTIVATOR RHAS-RELATED"/>
    <property type="match status" value="1"/>
</dbReference>
<dbReference type="HOGENOM" id="CLU_073078_0_0_6"/>
<dbReference type="Gene3D" id="1.10.10.60">
    <property type="entry name" value="Homeodomain-like"/>
    <property type="match status" value="2"/>
</dbReference>
<dbReference type="EMBL" id="FO203512">
    <property type="protein sequence ID" value="CCK77860.1"/>
    <property type="molecule type" value="Genomic_DNA"/>
</dbReference>
<evidence type="ECO:0000259" key="4">
    <source>
        <dbReference type="PROSITE" id="PS01124"/>
    </source>
</evidence>
<dbReference type="SMART" id="SM00342">
    <property type="entry name" value="HTH_ARAC"/>
    <property type="match status" value="1"/>
</dbReference>
<dbReference type="Proteomes" id="UP000032749">
    <property type="component" value="Chromosome"/>
</dbReference>
<proteinExistence type="predicted"/>
<dbReference type="InterPro" id="IPR050204">
    <property type="entry name" value="AraC_XylS_family_regulators"/>
</dbReference>
<name>R4YSE6_OLEAN</name>
<evidence type="ECO:0000313" key="5">
    <source>
        <dbReference type="EMBL" id="CCK77860.1"/>
    </source>
</evidence>
<feature type="domain" description="HTH araC/xylS-type" evidence="4">
    <location>
        <begin position="163"/>
        <end position="260"/>
    </location>
</feature>
<dbReference type="AlphaFoldDB" id="R4YSE6"/>
<sequence length="286" mass="31337">MNHSNTVPMFKSLVYLSGKRTMYVGPLKRLLEQSNSLTTLIISIDKELGLIDNSTGQSYVSKSFLIPAGSHVTVDTNDSIIAFCFLDTLGTDLAKLIPSMASCVHIDDSSACYSGIPNEAAVIEQAAEIFKHRPSAEYVFERLDNWIEDSSSGNCCLPDARIAKAIELITRDYATNVSIDEIASAVGLSAPRLIQLFKQVTGIPIRRFRLCHRIFVSLLNLGNGMSLTDAVVEAGFSDYSHFSRIFKELGSVKPSELLSSRNLVDLRVLSKTTSTKANQLHSHTAC</sequence>
<organism evidence="5 6">
    <name type="scientific">Oleispira antarctica RB-8</name>
    <dbReference type="NCBI Taxonomy" id="698738"/>
    <lineage>
        <taxon>Bacteria</taxon>
        <taxon>Pseudomonadati</taxon>
        <taxon>Pseudomonadota</taxon>
        <taxon>Gammaproteobacteria</taxon>
        <taxon>Oceanospirillales</taxon>
        <taxon>Oceanospirillaceae</taxon>
        <taxon>Oleispira</taxon>
    </lineage>
</organism>
<gene>
    <name evidence="5" type="ORF">OLEAN_C36840</name>
</gene>
<dbReference type="STRING" id="698738.OLEAN_C36840"/>
<dbReference type="KEGG" id="oai:OLEAN_C36840"/>
<keyword evidence="1" id="KW-0805">Transcription regulation</keyword>
<evidence type="ECO:0000256" key="1">
    <source>
        <dbReference type="ARBA" id="ARBA00023015"/>
    </source>
</evidence>
<evidence type="ECO:0000256" key="3">
    <source>
        <dbReference type="ARBA" id="ARBA00023163"/>
    </source>
</evidence>
<accession>R4YSE6</accession>
<protein>
    <submittedName>
        <fullName evidence="5">Putative transcriptional regulator, AraC-type</fullName>
    </submittedName>
</protein>
<dbReference type="InterPro" id="IPR018060">
    <property type="entry name" value="HTH_AraC"/>
</dbReference>
<keyword evidence="6" id="KW-1185">Reference proteome</keyword>
<evidence type="ECO:0000256" key="2">
    <source>
        <dbReference type="ARBA" id="ARBA00023125"/>
    </source>
</evidence>
<dbReference type="PROSITE" id="PS01124">
    <property type="entry name" value="HTH_ARAC_FAMILY_2"/>
    <property type="match status" value="1"/>
</dbReference>
<dbReference type="GO" id="GO:0043565">
    <property type="term" value="F:sequence-specific DNA binding"/>
    <property type="evidence" value="ECO:0007669"/>
    <property type="project" value="InterPro"/>
</dbReference>